<evidence type="ECO:0000313" key="1">
    <source>
        <dbReference type="EMBL" id="MPN06029.1"/>
    </source>
</evidence>
<dbReference type="AlphaFoldDB" id="A0A645EXY4"/>
<comment type="caution">
    <text evidence="1">The sequence shown here is derived from an EMBL/GenBank/DDBJ whole genome shotgun (WGS) entry which is preliminary data.</text>
</comment>
<dbReference type="SUPFAM" id="SSF53335">
    <property type="entry name" value="S-adenosyl-L-methionine-dependent methyltransferases"/>
    <property type="match status" value="1"/>
</dbReference>
<proteinExistence type="predicted"/>
<dbReference type="Gene3D" id="3.40.50.150">
    <property type="entry name" value="Vaccinia Virus protein VP39"/>
    <property type="match status" value="1"/>
</dbReference>
<dbReference type="EMBL" id="VSSQ01051909">
    <property type="protein sequence ID" value="MPN06029.1"/>
    <property type="molecule type" value="Genomic_DNA"/>
</dbReference>
<reference evidence="1" key="1">
    <citation type="submission" date="2019-08" db="EMBL/GenBank/DDBJ databases">
        <authorList>
            <person name="Kucharzyk K."/>
            <person name="Murdoch R.W."/>
            <person name="Higgins S."/>
            <person name="Loffler F."/>
        </authorList>
    </citation>
    <scope>NUCLEOTIDE SEQUENCE</scope>
</reference>
<gene>
    <name evidence="1" type="ORF">SDC9_153283</name>
</gene>
<dbReference type="CDD" id="cd02440">
    <property type="entry name" value="AdoMet_MTases"/>
    <property type="match status" value="1"/>
</dbReference>
<protein>
    <recommendedName>
        <fullName evidence="2">Methyltransferase domain-containing protein</fullName>
    </recommendedName>
</protein>
<accession>A0A645EXY4</accession>
<sequence length="83" mass="9667">MSSNQDKIFARYSRHSEDGRETISRTNSLEYYYTKKHLEGFITKESKVLEVGCATGYYGMHYADKCGEYVGIDIYPPHIKIFK</sequence>
<evidence type="ECO:0008006" key="2">
    <source>
        <dbReference type="Google" id="ProtNLM"/>
    </source>
</evidence>
<dbReference type="InterPro" id="IPR029063">
    <property type="entry name" value="SAM-dependent_MTases_sf"/>
</dbReference>
<name>A0A645EXY4_9ZZZZ</name>
<organism evidence="1">
    <name type="scientific">bioreactor metagenome</name>
    <dbReference type="NCBI Taxonomy" id="1076179"/>
    <lineage>
        <taxon>unclassified sequences</taxon>
        <taxon>metagenomes</taxon>
        <taxon>ecological metagenomes</taxon>
    </lineage>
</organism>